<organism evidence="2 3">
    <name type="scientific">Leifsonia xyli subsp. xyli</name>
    <dbReference type="NCBI Taxonomy" id="59736"/>
    <lineage>
        <taxon>Bacteria</taxon>
        <taxon>Bacillati</taxon>
        <taxon>Actinomycetota</taxon>
        <taxon>Actinomycetes</taxon>
        <taxon>Micrococcales</taxon>
        <taxon>Microbacteriaceae</taxon>
        <taxon>Leifsonia</taxon>
    </lineage>
</organism>
<dbReference type="Proteomes" id="UP000094426">
    <property type="component" value="Unassembled WGS sequence"/>
</dbReference>
<dbReference type="AlphaFoldDB" id="A0A1E2SMN6"/>
<accession>A0A1E2SMN6</accession>
<feature type="signal peptide" evidence="1">
    <location>
        <begin position="1"/>
        <end position="17"/>
    </location>
</feature>
<keyword evidence="1" id="KW-0732">Signal</keyword>
<gene>
    <name evidence="2" type="ORF">ATY41_07340</name>
</gene>
<name>A0A1E2SMN6_LEIXY</name>
<reference evidence="2 3" key="1">
    <citation type="submission" date="2015-11" db="EMBL/GenBank/DDBJ databases">
        <authorList>
            <person name="Zhang Y."/>
            <person name="Guo Z."/>
        </authorList>
    </citation>
    <scope>NUCLEOTIDE SEQUENCE [LARGE SCALE GENOMIC DNA]</scope>
    <source>
        <strain evidence="3">gdw1</strain>
    </source>
</reference>
<sequence length="138" mass="14218">MVFVVLSACSIALCACASPFVGPQPHPTKSVPGTPTESATVEPVLVVASVDVDGKHVTASGYVQGVIEEGGTCVYTFTRSGSPAITVEREAVADRATTSCGTVHTDAAEFARGPWSVTLGYAAHGHDYRSAPVELEVP</sequence>
<evidence type="ECO:0008006" key="4">
    <source>
        <dbReference type="Google" id="ProtNLM"/>
    </source>
</evidence>
<evidence type="ECO:0000313" key="3">
    <source>
        <dbReference type="Proteomes" id="UP000094426"/>
    </source>
</evidence>
<dbReference type="EMBL" id="LNZG01000003">
    <property type="protein sequence ID" value="ODA91029.1"/>
    <property type="molecule type" value="Genomic_DNA"/>
</dbReference>
<protein>
    <recommendedName>
        <fullName evidence="4">Secreted protein</fullName>
    </recommendedName>
</protein>
<feature type="chain" id="PRO_5009116898" description="Secreted protein" evidence="1">
    <location>
        <begin position="18"/>
        <end position="138"/>
    </location>
</feature>
<proteinExistence type="predicted"/>
<comment type="caution">
    <text evidence="2">The sequence shown here is derived from an EMBL/GenBank/DDBJ whole genome shotgun (WGS) entry which is preliminary data.</text>
</comment>
<evidence type="ECO:0000313" key="2">
    <source>
        <dbReference type="EMBL" id="ODA91029.1"/>
    </source>
</evidence>
<evidence type="ECO:0000256" key="1">
    <source>
        <dbReference type="SAM" id="SignalP"/>
    </source>
</evidence>